<organism evidence="8 9">
    <name type="scientific">Faecalicoccus pleomorphus</name>
    <dbReference type="NCBI Taxonomy" id="1323"/>
    <lineage>
        <taxon>Bacteria</taxon>
        <taxon>Bacillati</taxon>
        <taxon>Bacillota</taxon>
        <taxon>Erysipelotrichia</taxon>
        <taxon>Erysipelotrichales</taxon>
        <taxon>Erysipelotrichaceae</taxon>
        <taxon>Faecalicoccus</taxon>
    </lineage>
</organism>
<dbReference type="CDD" id="cd06578">
    <property type="entry name" value="HemD"/>
    <property type="match status" value="1"/>
</dbReference>
<evidence type="ECO:0000313" key="9">
    <source>
        <dbReference type="Proteomes" id="UP000255523"/>
    </source>
</evidence>
<dbReference type="GO" id="GO:0004851">
    <property type="term" value="F:uroporphyrin-III C-methyltransferase activity"/>
    <property type="evidence" value="ECO:0007669"/>
    <property type="project" value="UniProtKB-EC"/>
</dbReference>
<dbReference type="PANTHER" id="PTHR45790">
    <property type="entry name" value="SIROHEME SYNTHASE-RELATED"/>
    <property type="match status" value="1"/>
</dbReference>
<feature type="domain" description="Tetrapyrrole biosynthesis uroporphyrinogen III synthase" evidence="7">
    <location>
        <begin position="292"/>
        <end position="377"/>
    </location>
</feature>
<proteinExistence type="predicted"/>
<keyword evidence="4" id="KW-0949">S-adenosyl-L-methionine</keyword>
<reference evidence="8 9" key="1">
    <citation type="submission" date="2018-06" db="EMBL/GenBank/DDBJ databases">
        <authorList>
            <consortium name="Pathogen Informatics"/>
            <person name="Doyle S."/>
        </authorList>
    </citation>
    <scope>NUCLEOTIDE SEQUENCE [LARGE SCALE GENOMIC DNA]</scope>
    <source>
        <strain evidence="8 9">NCTC11087</strain>
    </source>
</reference>
<dbReference type="EC" id="2.1.1.107" evidence="1"/>
<dbReference type="Gene3D" id="3.40.1010.10">
    <property type="entry name" value="Cobalt-precorrin-4 Transmethylase, Domain 1"/>
    <property type="match status" value="1"/>
</dbReference>
<dbReference type="OrthoDB" id="9815856at2"/>
<dbReference type="Pfam" id="PF00590">
    <property type="entry name" value="TP_methylase"/>
    <property type="match status" value="1"/>
</dbReference>
<sequence>MIWFVGAGCYHPDMLTIGAKKLLEQADCVLYDHLVNLEFLEYTKEECECICVGKRGHHPSFLQEDILTLLVEKDQEYSQVVRLKGGDPFLFARGSEEMRYVLEHGCDCQYVPGISSAIGALGYAGIPVTQRHTATGFIVHTMHYQDGKDHLNYDAIAHEKNTQIFFMGSHKIKYLVQKCLEHGMHPDTSIAVGSHLSYPNQKVICSTLKEMSQQDVSRCSAPLLIVIGEVVKEQALLNNASRLTCYSRQVLFCSVDMTPWPIDDLLLKKGIFTHTRQVAQPVYEYEKTWTPEKYEVLVFSSRHAVKGFFKALREERIDIRSLSQKFYCIGQKTKEQLEEKGVFCQQVFSCYKDLIEQINETEKICYIKAEDVETKLPSFSCYKMAEMKFDLPAQPLDAIAVTCPQALKILDKKGIDKNIPVFCFGHKSREMAERLGFSSIHVCPSSKEGIVHEIVSYFEG</sequence>
<dbReference type="InterPro" id="IPR036108">
    <property type="entry name" value="4pyrrol_syn_uPrphyn_synt_sf"/>
</dbReference>
<dbReference type="InterPro" id="IPR014776">
    <property type="entry name" value="4pyrrole_Mease_sub2"/>
</dbReference>
<dbReference type="InterPro" id="IPR006366">
    <property type="entry name" value="CobA/CysG_C"/>
</dbReference>
<dbReference type="InterPro" id="IPR014777">
    <property type="entry name" value="4pyrrole_Mease_sub1"/>
</dbReference>
<protein>
    <recommendedName>
        <fullName evidence="1">uroporphyrinogen-III C-methyltransferase</fullName>
        <ecNumber evidence="1">2.1.1.107</ecNumber>
    </recommendedName>
</protein>
<dbReference type="SUPFAM" id="SSF53790">
    <property type="entry name" value="Tetrapyrrole methylase"/>
    <property type="match status" value="1"/>
</dbReference>
<dbReference type="Pfam" id="PF02602">
    <property type="entry name" value="HEM4"/>
    <property type="match status" value="1"/>
</dbReference>
<evidence type="ECO:0000256" key="1">
    <source>
        <dbReference type="ARBA" id="ARBA00012162"/>
    </source>
</evidence>
<dbReference type="Gene3D" id="3.30.950.10">
    <property type="entry name" value="Methyltransferase, Cobalt-precorrin-4 Transmethylase, Domain 2"/>
    <property type="match status" value="1"/>
</dbReference>
<dbReference type="CDD" id="cd11642">
    <property type="entry name" value="SUMT"/>
    <property type="match status" value="1"/>
</dbReference>
<dbReference type="GeneID" id="77462661"/>
<accession>A0A380LLX6</accession>
<dbReference type="NCBIfam" id="NF004790">
    <property type="entry name" value="PRK06136.1"/>
    <property type="match status" value="1"/>
</dbReference>
<feature type="domain" description="Tetrapyrrole methylase" evidence="6">
    <location>
        <begin position="1"/>
        <end position="211"/>
    </location>
</feature>
<dbReference type="EMBL" id="UHFX01000003">
    <property type="protein sequence ID" value="SUO04789.1"/>
    <property type="molecule type" value="Genomic_DNA"/>
</dbReference>
<dbReference type="GO" id="GO:0032259">
    <property type="term" value="P:methylation"/>
    <property type="evidence" value="ECO:0007669"/>
    <property type="project" value="UniProtKB-KW"/>
</dbReference>
<keyword evidence="5" id="KW-0627">Porphyrin biosynthesis</keyword>
<dbReference type="GO" id="GO:0019354">
    <property type="term" value="P:siroheme biosynthetic process"/>
    <property type="evidence" value="ECO:0007669"/>
    <property type="project" value="InterPro"/>
</dbReference>
<evidence type="ECO:0000256" key="2">
    <source>
        <dbReference type="ARBA" id="ARBA00022603"/>
    </source>
</evidence>
<gene>
    <name evidence="8" type="primary">cobA</name>
    <name evidence="8" type="ORF">NCTC11087_01716</name>
</gene>
<dbReference type="FunFam" id="3.40.1010.10:FF:000001">
    <property type="entry name" value="Siroheme synthase"/>
    <property type="match status" value="1"/>
</dbReference>
<dbReference type="PANTHER" id="PTHR45790:SF3">
    <property type="entry name" value="S-ADENOSYL-L-METHIONINE-DEPENDENT UROPORPHYRINOGEN III METHYLTRANSFERASE, CHLOROPLASTIC"/>
    <property type="match status" value="1"/>
</dbReference>
<dbReference type="Proteomes" id="UP000255523">
    <property type="component" value="Unassembled WGS sequence"/>
</dbReference>
<evidence type="ECO:0000259" key="6">
    <source>
        <dbReference type="Pfam" id="PF00590"/>
    </source>
</evidence>
<keyword evidence="3 8" id="KW-0808">Transferase</keyword>
<evidence type="ECO:0000259" key="7">
    <source>
        <dbReference type="Pfam" id="PF02602"/>
    </source>
</evidence>
<evidence type="ECO:0000313" key="8">
    <source>
        <dbReference type="EMBL" id="SUO04789.1"/>
    </source>
</evidence>
<evidence type="ECO:0000256" key="5">
    <source>
        <dbReference type="ARBA" id="ARBA00023244"/>
    </source>
</evidence>
<keyword evidence="2 8" id="KW-0489">Methyltransferase</keyword>
<evidence type="ECO:0000256" key="4">
    <source>
        <dbReference type="ARBA" id="ARBA00022691"/>
    </source>
</evidence>
<dbReference type="InterPro" id="IPR050161">
    <property type="entry name" value="Siro_Cobalamin_biosynth"/>
</dbReference>
<evidence type="ECO:0000256" key="3">
    <source>
        <dbReference type="ARBA" id="ARBA00022679"/>
    </source>
</evidence>
<name>A0A380LLX6_9FIRM</name>
<keyword evidence="9" id="KW-1185">Reference proteome</keyword>
<dbReference type="GO" id="GO:0004852">
    <property type="term" value="F:uroporphyrinogen-III synthase activity"/>
    <property type="evidence" value="ECO:0007669"/>
    <property type="project" value="InterPro"/>
</dbReference>
<dbReference type="InterPro" id="IPR003754">
    <property type="entry name" value="4pyrrol_synth_uPrphyn_synth"/>
</dbReference>
<dbReference type="InterPro" id="IPR035996">
    <property type="entry name" value="4pyrrol_Methylase_sf"/>
</dbReference>
<dbReference type="NCBIfam" id="TIGR01469">
    <property type="entry name" value="cobA_cysG_Cterm"/>
    <property type="match status" value="1"/>
</dbReference>
<dbReference type="InterPro" id="IPR000878">
    <property type="entry name" value="4pyrrol_Mease"/>
</dbReference>
<dbReference type="AlphaFoldDB" id="A0A380LLX6"/>
<dbReference type="Gene3D" id="3.40.50.10090">
    <property type="match status" value="1"/>
</dbReference>
<dbReference type="RefSeq" id="WP_022790109.1">
    <property type="nucleotide sequence ID" value="NZ_UHFX01000003.1"/>
</dbReference>
<dbReference type="SUPFAM" id="SSF69618">
    <property type="entry name" value="HemD-like"/>
    <property type="match status" value="1"/>
</dbReference>